<evidence type="ECO:0000256" key="1">
    <source>
        <dbReference type="ARBA" id="ARBA00007074"/>
    </source>
</evidence>
<evidence type="ECO:0000256" key="3">
    <source>
        <dbReference type="ARBA" id="ARBA00022801"/>
    </source>
</evidence>
<keyword evidence="3" id="KW-0378">Hydrolase</keyword>
<organism evidence="6 7">
    <name type="scientific">Szabonella alba</name>
    <dbReference type="NCBI Taxonomy" id="2804194"/>
    <lineage>
        <taxon>Bacteria</taxon>
        <taxon>Pseudomonadati</taxon>
        <taxon>Pseudomonadota</taxon>
        <taxon>Alphaproteobacteria</taxon>
        <taxon>Rhodobacterales</taxon>
        <taxon>Paracoccaceae</taxon>
        <taxon>Szabonella</taxon>
    </lineage>
</organism>
<dbReference type="Pfam" id="PF00877">
    <property type="entry name" value="NLPC_P60"/>
    <property type="match status" value="1"/>
</dbReference>
<dbReference type="Gene3D" id="3.90.1720.10">
    <property type="entry name" value="endopeptidase domain like (from Nostoc punctiforme)"/>
    <property type="match status" value="1"/>
</dbReference>
<keyword evidence="7" id="KW-1185">Reference proteome</keyword>
<dbReference type="PANTHER" id="PTHR47359">
    <property type="entry name" value="PEPTIDOGLYCAN DL-ENDOPEPTIDASE CWLO"/>
    <property type="match status" value="1"/>
</dbReference>
<dbReference type="GO" id="GO:0006508">
    <property type="term" value="P:proteolysis"/>
    <property type="evidence" value="ECO:0007669"/>
    <property type="project" value="UniProtKB-KW"/>
</dbReference>
<dbReference type="PANTHER" id="PTHR47359:SF3">
    <property type="entry name" value="NLP_P60 DOMAIN-CONTAINING PROTEIN-RELATED"/>
    <property type="match status" value="1"/>
</dbReference>
<protein>
    <submittedName>
        <fullName evidence="6">C40 family peptidase</fullName>
    </submittedName>
</protein>
<dbReference type="Pfam" id="PF18348">
    <property type="entry name" value="SH3_16"/>
    <property type="match status" value="1"/>
</dbReference>
<keyword evidence="4" id="KW-0788">Thiol protease</keyword>
<reference evidence="6" key="1">
    <citation type="submission" date="2021-01" db="EMBL/GenBank/DDBJ databases">
        <title>Tabrizicola alba sp. nov. a motile alkaliphilic bacterium isolated from a soda lake.</title>
        <authorList>
            <person name="Szuroczki S."/>
            <person name="Abbaszade G."/>
            <person name="Schumann P."/>
            <person name="Toth E."/>
        </authorList>
    </citation>
    <scope>NUCLEOTIDE SEQUENCE</scope>
    <source>
        <strain evidence="6">DMG-N-6</strain>
    </source>
</reference>
<evidence type="ECO:0000313" key="7">
    <source>
        <dbReference type="Proteomes" id="UP000648908"/>
    </source>
</evidence>
<proteinExistence type="inferred from homology"/>
<comment type="similarity">
    <text evidence="1">Belongs to the peptidase C40 family.</text>
</comment>
<dbReference type="PROSITE" id="PS51935">
    <property type="entry name" value="NLPC_P60"/>
    <property type="match status" value="1"/>
</dbReference>
<gene>
    <name evidence="6" type="ORF">JL811_13975</name>
</gene>
<keyword evidence="2" id="KW-0645">Protease</keyword>
<evidence type="ECO:0000256" key="4">
    <source>
        <dbReference type="ARBA" id="ARBA00022807"/>
    </source>
</evidence>
<dbReference type="AlphaFoldDB" id="A0A8K0Y0Z5"/>
<dbReference type="SUPFAM" id="SSF54001">
    <property type="entry name" value="Cysteine proteinases"/>
    <property type="match status" value="1"/>
</dbReference>
<dbReference type="InterPro" id="IPR041382">
    <property type="entry name" value="SH3_16"/>
</dbReference>
<dbReference type="Proteomes" id="UP000648908">
    <property type="component" value="Unassembled WGS sequence"/>
</dbReference>
<dbReference type="RefSeq" id="WP_202689327.1">
    <property type="nucleotide sequence ID" value="NZ_JAESVN010000006.1"/>
</dbReference>
<evidence type="ECO:0000259" key="5">
    <source>
        <dbReference type="PROSITE" id="PS51935"/>
    </source>
</evidence>
<dbReference type="EMBL" id="JAESVN010000006">
    <property type="protein sequence ID" value="MBL4918331.1"/>
    <property type="molecule type" value="Genomic_DNA"/>
</dbReference>
<dbReference type="InterPro" id="IPR051794">
    <property type="entry name" value="PG_Endopeptidase_C40"/>
</dbReference>
<name>A0A8K0Y0Z5_9RHOB</name>
<evidence type="ECO:0000256" key="2">
    <source>
        <dbReference type="ARBA" id="ARBA00022670"/>
    </source>
</evidence>
<evidence type="ECO:0000313" key="6">
    <source>
        <dbReference type="EMBL" id="MBL4918331.1"/>
    </source>
</evidence>
<sequence>MTDRRLTLANDRVAHLSLEGQIAAPRYAETEAAEIALPVIDLLAAPEGARERQLLLGERFDVLERHEGFAYGRAARDGYCGYVPEDALCIPTGISHWVCVPASHLYSEPRAQAPRHLWVSFGTKLRVLRQEGVWAETPHGFIHAGHLSSLGKWHNDPVEVAGLFLGTPYLWGGNSQGGIDCSGLVQMAWLACGRACPGDSDLQRSLGQPLPDGTALQRGDLIFWKGHVAMMVDADLMIHATGHFMATVIEPAAEALARIRQQTGLDPLMLRRA</sequence>
<dbReference type="InterPro" id="IPR000064">
    <property type="entry name" value="NLP_P60_dom"/>
</dbReference>
<accession>A0A8K0Y0Z5</accession>
<dbReference type="GO" id="GO:0008234">
    <property type="term" value="F:cysteine-type peptidase activity"/>
    <property type="evidence" value="ECO:0007669"/>
    <property type="project" value="UniProtKB-KW"/>
</dbReference>
<comment type="caution">
    <text evidence="6">The sequence shown here is derived from an EMBL/GenBank/DDBJ whole genome shotgun (WGS) entry which is preliminary data.</text>
</comment>
<feature type="domain" description="NlpC/P60" evidence="5">
    <location>
        <begin position="151"/>
        <end position="269"/>
    </location>
</feature>
<dbReference type="InterPro" id="IPR038765">
    <property type="entry name" value="Papain-like_cys_pep_sf"/>
</dbReference>